<reference evidence="10 11" key="1">
    <citation type="submission" date="2020-10" db="EMBL/GenBank/DDBJ databases">
        <title>Degradation of 1,4-Dioxane by Xanthobacter sp. YN2, via a Novel Group-2 Soluble Di-Iron Monooxygenase.</title>
        <authorList>
            <person name="Ma F."/>
            <person name="Wang Y."/>
            <person name="Yang J."/>
            <person name="Guo H."/>
            <person name="Su D."/>
            <person name="Yu L."/>
        </authorList>
    </citation>
    <scope>NUCLEOTIDE SEQUENCE [LARGE SCALE GENOMIC DNA]</scope>
    <source>
        <strain evidence="10 11">YN2</strain>
    </source>
</reference>
<dbReference type="InterPro" id="IPR004660">
    <property type="entry name" value="PDH_E1"/>
</dbReference>
<dbReference type="PIRSF" id="PIRSF000156">
    <property type="entry name" value="Pyruvate_dh_E1"/>
    <property type="match status" value="1"/>
</dbReference>
<feature type="binding site" evidence="8">
    <location>
        <position position="172"/>
    </location>
    <ligand>
        <name>Mg(2+)</name>
        <dbReference type="ChEBI" id="CHEBI:18420"/>
    </ligand>
</feature>
<dbReference type="Gene3D" id="3.40.50.920">
    <property type="match status" value="1"/>
</dbReference>
<keyword evidence="7" id="KW-0670">Pyruvate</keyword>
<dbReference type="GO" id="GO:0046872">
    <property type="term" value="F:metal ion binding"/>
    <property type="evidence" value="ECO:0007669"/>
    <property type="project" value="UniProtKB-KW"/>
</dbReference>
<evidence type="ECO:0000256" key="8">
    <source>
        <dbReference type="PIRSR" id="PIRSR000156-1"/>
    </source>
</evidence>
<dbReference type="InterPro" id="IPR005475">
    <property type="entry name" value="Transketolase-like_Pyr-bd"/>
</dbReference>
<comment type="cofactor">
    <cofactor evidence="2 7">
        <name>thiamine diphosphate</name>
        <dbReference type="ChEBI" id="CHEBI:58937"/>
    </cofactor>
</comment>
<comment type="cofactor">
    <cofactor evidence="1 8">
        <name>Mg(2+)</name>
        <dbReference type="ChEBI" id="CHEBI:18420"/>
    </cofactor>
</comment>
<evidence type="ECO:0000256" key="1">
    <source>
        <dbReference type="ARBA" id="ARBA00001946"/>
    </source>
</evidence>
<dbReference type="RefSeq" id="WP_203194845.1">
    <property type="nucleotide sequence ID" value="NZ_CP063362.1"/>
</dbReference>
<dbReference type="InterPro" id="IPR051157">
    <property type="entry name" value="PDH/Transketolase"/>
</dbReference>
<dbReference type="AlphaFoldDB" id="A0A974SJ09"/>
<evidence type="ECO:0000313" key="11">
    <source>
        <dbReference type="Proteomes" id="UP000596427"/>
    </source>
</evidence>
<keyword evidence="8" id="KW-0460">Magnesium</keyword>
<dbReference type="PANTHER" id="PTHR43825">
    <property type="entry name" value="PYRUVATE DEHYDROGENASE E1 COMPONENT"/>
    <property type="match status" value="1"/>
</dbReference>
<dbReference type="KEGG" id="xdi:EZH22_06100"/>
<evidence type="ECO:0000256" key="4">
    <source>
        <dbReference type="ARBA" id="ARBA00007131"/>
    </source>
</evidence>
<evidence type="ECO:0000256" key="2">
    <source>
        <dbReference type="ARBA" id="ARBA00001964"/>
    </source>
</evidence>
<comment type="function">
    <text evidence="3 7">Component of the pyruvate dehydrogenase (PDH) complex, that catalyzes the overall conversion of pyruvate to acetyl-CoA and CO(2).</text>
</comment>
<dbReference type="Proteomes" id="UP000596427">
    <property type="component" value="Chromosome"/>
</dbReference>
<dbReference type="SMART" id="SM00861">
    <property type="entry name" value="Transket_pyr"/>
    <property type="match status" value="1"/>
</dbReference>
<dbReference type="InterPro" id="IPR009014">
    <property type="entry name" value="Transketo_C/PFOR_II"/>
</dbReference>
<protein>
    <recommendedName>
        <fullName evidence="5 7">Pyruvate dehydrogenase E1 component</fullName>
        <ecNumber evidence="7">1.2.4.1</ecNumber>
    </recommendedName>
</protein>
<dbReference type="EMBL" id="CP063362">
    <property type="protein sequence ID" value="QRG07931.1"/>
    <property type="molecule type" value="Genomic_DNA"/>
</dbReference>
<feature type="binding site" evidence="8">
    <location>
        <position position="202"/>
    </location>
    <ligand>
        <name>Mg(2+)</name>
        <dbReference type="ChEBI" id="CHEBI:18420"/>
    </ligand>
</feature>
<dbReference type="Pfam" id="PF00456">
    <property type="entry name" value="Transketolase_N"/>
    <property type="match status" value="1"/>
</dbReference>
<keyword evidence="7" id="KW-0560">Oxidoreductase</keyword>
<evidence type="ECO:0000256" key="5">
    <source>
        <dbReference type="ARBA" id="ARBA00017172"/>
    </source>
</evidence>
<proteinExistence type="inferred from homology"/>
<sequence length="809" mass="87871">MSGAYAPLRPRPAPPSADDLAILAELERKVLWLASWTIHNANHLRPHDDGLKVGGHQASSASLAAIMTALYFHVLRPQDRVAVKPHASPIFHAIQYLFGRQSRERLENFRGFKGAQSYPSRTKDADDVDFSTGSVGLGVAQTLFASLAQDYVHAHGLANGRPKGRMIALVGDAELDEGNVFEALLEGWKHEITNTWWIIDYNRQSLDGVVREGLYERFTGIFEAMGWQVVVLKYGTLQQAAFAEPGGEALRRWIDTCPNAEYSALTFQGGAAWRKRLMDDLGDQGDASALIARRSDAELSALMTNLGGHDIASLIAAFDAIDHDRPVAFLCYTVKGFGLPLAGHKDNHSGLMTETQMEALRAAMGVGEGREWEPFEGLKRPAAEIEAFLARVPFFQAGPRRFTAPALDVPALAPPPNPVISTQAGFGLILQDLARGDSALSDRIVTTSPDVTVSTNLGPWVNRRGLFAHEALADVFKRERIPSTFAWEFSPKGQHVELGIAEMNLFLTLSAFGLSHSLFGARLVPVGTLYDPFICRGLDALNYACYQDARFILVATPSGITLAPEGGAHQSISTPLIGMAQDGLASFEPCFVDELAVLMEFAFDYVQRDGEGAPDERTWLRDETGGSLYFRLSTRPLEQPKRVLSEAQRRGIVDGAYWLREPGPNCDAVVAVQGAVAPEAIAAVALIAEDRRDVGLLAVTSADRLNAGWTAAARARERGHVRARSHVERLLEPLPRHCGIVSVIDGHPATLGWLGAVAGHRVRALGVEHFGQTGTLADLYAYYGIDTASIVAAAQAISPGRPLRHLRAV</sequence>
<feature type="binding site" evidence="8">
    <location>
        <position position="204"/>
    </location>
    <ligand>
        <name>Mg(2+)</name>
        <dbReference type="ChEBI" id="CHEBI:18420"/>
    </ligand>
</feature>
<comment type="similarity">
    <text evidence="4">Belongs to the transketolase family.</text>
</comment>
<evidence type="ECO:0000256" key="6">
    <source>
        <dbReference type="ARBA" id="ARBA00051231"/>
    </source>
</evidence>
<evidence type="ECO:0000256" key="7">
    <source>
        <dbReference type="PIRNR" id="PIRNR000156"/>
    </source>
</evidence>
<organism evidence="10 11">
    <name type="scientific">Xanthobacter dioxanivorans</name>
    <dbReference type="NCBI Taxonomy" id="2528964"/>
    <lineage>
        <taxon>Bacteria</taxon>
        <taxon>Pseudomonadati</taxon>
        <taxon>Pseudomonadota</taxon>
        <taxon>Alphaproteobacteria</taxon>
        <taxon>Hyphomicrobiales</taxon>
        <taxon>Xanthobacteraceae</taxon>
        <taxon>Xanthobacter</taxon>
    </lineage>
</organism>
<dbReference type="SUPFAM" id="SSF52518">
    <property type="entry name" value="Thiamin diphosphate-binding fold (THDP-binding)"/>
    <property type="match status" value="2"/>
</dbReference>
<keyword evidence="11" id="KW-1185">Reference proteome</keyword>
<accession>A0A974SJ09</accession>
<name>A0A974SJ09_9HYPH</name>
<keyword evidence="7" id="KW-0786">Thiamine pyrophosphate</keyword>
<keyword evidence="8" id="KW-0479">Metal-binding</keyword>
<comment type="catalytic activity">
    <reaction evidence="6 7">
        <text>N(6)-[(R)-lipoyl]-L-lysyl-[protein] + pyruvate + H(+) = N(6)-[(R)-S(8)-acetyldihydrolipoyl]-L-lysyl-[protein] + CO2</text>
        <dbReference type="Rhea" id="RHEA:19189"/>
        <dbReference type="Rhea" id="RHEA-COMP:10474"/>
        <dbReference type="Rhea" id="RHEA-COMP:10478"/>
        <dbReference type="ChEBI" id="CHEBI:15361"/>
        <dbReference type="ChEBI" id="CHEBI:15378"/>
        <dbReference type="ChEBI" id="CHEBI:16526"/>
        <dbReference type="ChEBI" id="CHEBI:83099"/>
        <dbReference type="ChEBI" id="CHEBI:83111"/>
        <dbReference type="EC" id="1.2.4.1"/>
    </reaction>
</comment>
<evidence type="ECO:0000313" key="10">
    <source>
        <dbReference type="EMBL" id="QRG07931.1"/>
    </source>
</evidence>
<evidence type="ECO:0000256" key="3">
    <source>
        <dbReference type="ARBA" id="ARBA00003157"/>
    </source>
</evidence>
<dbReference type="EC" id="1.2.4.1" evidence="7"/>
<dbReference type="GO" id="GO:0004739">
    <property type="term" value="F:pyruvate dehydrogenase (acetyl-transferring) activity"/>
    <property type="evidence" value="ECO:0007669"/>
    <property type="project" value="UniProtKB-EC"/>
</dbReference>
<evidence type="ECO:0000259" key="9">
    <source>
        <dbReference type="SMART" id="SM00861"/>
    </source>
</evidence>
<dbReference type="Gene3D" id="3.40.50.970">
    <property type="match status" value="2"/>
</dbReference>
<dbReference type="InterPro" id="IPR029061">
    <property type="entry name" value="THDP-binding"/>
</dbReference>
<dbReference type="SUPFAM" id="SSF52922">
    <property type="entry name" value="TK C-terminal domain-like"/>
    <property type="match status" value="1"/>
</dbReference>
<dbReference type="PANTHER" id="PTHR43825:SF4">
    <property type="entry name" value="PYRUVATE DEHYDROGENASE E1 COMPONENT"/>
    <property type="match status" value="1"/>
</dbReference>
<dbReference type="InterPro" id="IPR005474">
    <property type="entry name" value="Transketolase_N"/>
</dbReference>
<gene>
    <name evidence="10" type="ORF">EZH22_06100</name>
</gene>
<feature type="domain" description="Transketolase-like pyrimidine-binding" evidence="9">
    <location>
        <begin position="420"/>
        <end position="639"/>
    </location>
</feature>